<gene>
    <name evidence="1" type="ORF">BUALT_Bualt07G0148100</name>
</gene>
<organism evidence="1 2">
    <name type="scientific">Buddleja alternifolia</name>
    <dbReference type="NCBI Taxonomy" id="168488"/>
    <lineage>
        <taxon>Eukaryota</taxon>
        <taxon>Viridiplantae</taxon>
        <taxon>Streptophyta</taxon>
        <taxon>Embryophyta</taxon>
        <taxon>Tracheophyta</taxon>
        <taxon>Spermatophyta</taxon>
        <taxon>Magnoliopsida</taxon>
        <taxon>eudicotyledons</taxon>
        <taxon>Gunneridae</taxon>
        <taxon>Pentapetalae</taxon>
        <taxon>asterids</taxon>
        <taxon>lamiids</taxon>
        <taxon>Lamiales</taxon>
        <taxon>Scrophulariaceae</taxon>
        <taxon>Buddlejeae</taxon>
        <taxon>Buddleja</taxon>
    </lineage>
</organism>
<dbReference type="EMBL" id="WHWC01000007">
    <property type="protein sequence ID" value="KAG8380000.1"/>
    <property type="molecule type" value="Genomic_DNA"/>
</dbReference>
<name>A0AAV6XF69_9LAMI</name>
<sequence>MTIVLSHLREQIGSSIPNNMHILHLILMQEIAEDIVQKKESDEASNIINEGQKAVAGIKEAAELVASDINPPHKTEGECSKEVIKAQVMNNVETYCQCSSNMAVIMESSIDECRVKEPFSAPF</sequence>
<evidence type="ECO:0000313" key="1">
    <source>
        <dbReference type="EMBL" id="KAG8380000.1"/>
    </source>
</evidence>
<evidence type="ECO:0000313" key="2">
    <source>
        <dbReference type="Proteomes" id="UP000826271"/>
    </source>
</evidence>
<dbReference type="Proteomes" id="UP000826271">
    <property type="component" value="Unassembled WGS sequence"/>
</dbReference>
<reference evidence="1" key="1">
    <citation type="submission" date="2019-10" db="EMBL/GenBank/DDBJ databases">
        <authorList>
            <person name="Zhang R."/>
            <person name="Pan Y."/>
            <person name="Wang J."/>
            <person name="Ma R."/>
            <person name="Yu S."/>
        </authorList>
    </citation>
    <scope>NUCLEOTIDE SEQUENCE</scope>
    <source>
        <strain evidence="1">LA-IB0</strain>
        <tissue evidence="1">Leaf</tissue>
    </source>
</reference>
<protein>
    <submittedName>
        <fullName evidence="1">Uncharacterized protein</fullName>
    </submittedName>
</protein>
<comment type="caution">
    <text evidence="1">The sequence shown here is derived from an EMBL/GenBank/DDBJ whole genome shotgun (WGS) entry which is preliminary data.</text>
</comment>
<dbReference type="AlphaFoldDB" id="A0AAV6XF69"/>
<proteinExistence type="predicted"/>
<accession>A0AAV6XF69</accession>
<keyword evidence="2" id="KW-1185">Reference proteome</keyword>